<dbReference type="EMBL" id="KV454211">
    <property type="protein sequence ID" value="ODQ59026.1"/>
    <property type="molecule type" value="Genomic_DNA"/>
</dbReference>
<dbReference type="AlphaFoldDB" id="A0A1E3P0L9"/>
<dbReference type="Pfam" id="PF05024">
    <property type="entry name" value="Gpi1"/>
    <property type="match status" value="1"/>
</dbReference>
<keyword evidence="1" id="KW-0812">Transmembrane</keyword>
<feature type="transmembrane region" description="Helical" evidence="1">
    <location>
        <begin position="265"/>
        <end position="281"/>
    </location>
</feature>
<organism evidence="2 3">
    <name type="scientific">Wickerhamomyces anomalus (strain ATCC 58044 / CBS 1984 / NCYC 433 / NRRL Y-366-8)</name>
    <name type="common">Yeast</name>
    <name type="synonym">Hansenula anomala</name>
    <dbReference type="NCBI Taxonomy" id="683960"/>
    <lineage>
        <taxon>Eukaryota</taxon>
        <taxon>Fungi</taxon>
        <taxon>Dikarya</taxon>
        <taxon>Ascomycota</taxon>
        <taxon>Saccharomycotina</taxon>
        <taxon>Saccharomycetes</taxon>
        <taxon>Phaffomycetales</taxon>
        <taxon>Wickerhamomycetaceae</taxon>
        <taxon>Wickerhamomyces</taxon>
    </lineage>
</organism>
<dbReference type="PANTHER" id="PTHR21329:SF3">
    <property type="entry name" value="PHOSPHATIDYLINOSITOL N-ACETYLGLUCOSAMINYLTRANSFERASE SUBUNIT Q"/>
    <property type="match status" value="1"/>
</dbReference>
<protein>
    <submittedName>
        <fullName evidence="2">Uncharacterized protein</fullName>
    </submittedName>
</protein>
<dbReference type="Proteomes" id="UP000094112">
    <property type="component" value="Unassembled WGS sequence"/>
</dbReference>
<sequence length="453" mass="52619">MEKNWETHKLWNTILTKLTNTLFVLFTIFHKLPLKSGKFLGLSIVVGLRHIAMIIIKILNHKIAPEFPSLIELSATAQQIDLRLQQFCYSPIQYIRTTRKIDWNATSLAHMQSPVENSLSIEQYPEYIRFYNTLWLVINDVTLGAITGAVLIENQEILIKVFNEIIVSKILYEDLKKISMWLMNSPGGIKLNNELSMFFSELFTWMIEFWNVSLVDTLVPNLSTVFYILALSSTFGATLSIAIFSDFLSIITFNIYCFYFASARIFNWQLDILASLFHLFCGQKKNILRNRIDSNDYDLDQLLLGTLLFTVLIFLLPTVFAFYLTFTITRLSILVIVGSLEFVMSCLNHFPIFVILLRLKDYRRTPGGIEFENEEDYLRIKSKPLEVSEMFKPFSNVIDKLKSSYFSFKTLKKILTGFPINVQRNKFYKLLYSALPSNHISTSELWSETKKFL</sequence>
<proteinExistence type="predicted"/>
<accession>A0A1E3P0L9</accession>
<dbReference type="PANTHER" id="PTHR21329">
    <property type="entry name" value="PHOSPHATIDYLINOSITOL N-ACETYLGLUCOSAMINYLTRANSFERASE SUBUNIT Q-RELATED"/>
    <property type="match status" value="1"/>
</dbReference>
<keyword evidence="3" id="KW-1185">Reference proteome</keyword>
<evidence type="ECO:0000313" key="2">
    <source>
        <dbReference type="EMBL" id="ODQ59026.1"/>
    </source>
</evidence>
<evidence type="ECO:0000313" key="3">
    <source>
        <dbReference type="Proteomes" id="UP000094112"/>
    </source>
</evidence>
<keyword evidence="1" id="KW-1133">Transmembrane helix</keyword>
<dbReference type="RefSeq" id="XP_019038233.1">
    <property type="nucleotide sequence ID" value="XM_019181978.1"/>
</dbReference>
<dbReference type="GO" id="GO:0006506">
    <property type="term" value="P:GPI anchor biosynthetic process"/>
    <property type="evidence" value="ECO:0007669"/>
    <property type="project" value="EnsemblFungi"/>
</dbReference>
<feature type="transmembrane region" description="Helical" evidence="1">
    <location>
        <begin position="12"/>
        <end position="33"/>
    </location>
</feature>
<dbReference type="InterPro" id="IPR007720">
    <property type="entry name" value="PigQ/GPI1"/>
</dbReference>
<dbReference type="GeneID" id="30199224"/>
<dbReference type="OrthoDB" id="70250at2759"/>
<gene>
    <name evidence="2" type="ORF">WICANDRAFT_32564</name>
</gene>
<feature type="transmembrane region" description="Helical" evidence="1">
    <location>
        <begin position="39"/>
        <end position="59"/>
    </location>
</feature>
<dbReference type="STRING" id="683960.A0A1E3P0L9"/>
<name>A0A1E3P0L9_WICAA</name>
<dbReference type="GO" id="GO:0000506">
    <property type="term" value="C:glycosylphosphatidylinositol-N-acetylglucosaminyltransferase (GPI-GnT) complex"/>
    <property type="evidence" value="ECO:0007669"/>
    <property type="project" value="EnsemblFungi"/>
</dbReference>
<evidence type="ECO:0000256" key="1">
    <source>
        <dbReference type="SAM" id="Phobius"/>
    </source>
</evidence>
<keyword evidence="1" id="KW-0472">Membrane</keyword>
<feature type="transmembrane region" description="Helical" evidence="1">
    <location>
        <begin position="331"/>
        <end position="357"/>
    </location>
</feature>
<feature type="transmembrane region" description="Helical" evidence="1">
    <location>
        <begin position="302"/>
        <end position="325"/>
    </location>
</feature>
<reference evidence="2 3" key="1">
    <citation type="journal article" date="2016" name="Proc. Natl. Acad. Sci. U.S.A.">
        <title>Comparative genomics of biotechnologically important yeasts.</title>
        <authorList>
            <person name="Riley R."/>
            <person name="Haridas S."/>
            <person name="Wolfe K.H."/>
            <person name="Lopes M.R."/>
            <person name="Hittinger C.T."/>
            <person name="Goeker M."/>
            <person name="Salamov A.A."/>
            <person name="Wisecaver J.H."/>
            <person name="Long T.M."/>
            <person name="Calvey C.H."/>
            <person name="Aerts A.L."/>
            <person name="Barry K.W."/>
            <person name="Choi C."/>
            <person name="Clum A."/>
            <person name="Coughlan A.Y."/>
            <person name="Deshpande S."/>
            <person name="Douglass A.P."/>
            <person name="Hanson S.J."/>
            <person name="Klenk H.-P."/>
            <person name="LaButti K.M."/>
            <person name="Lapidus A."/>
            <person name="Lindquist E.A."/>
            <person name="Lipzen A.M."/>
            <person name="Meier-Kolthoff J.P."/>
            <person name="Ohm R.A."/>
            <person name="Otillar R.P."/>
            <person name="Pangilinan J.L."/>
            <person name="Peng Y."/>
            <person name="Rokas A."/>
            <person name="Rosa C.A."/>
            <person name="Scheuner C."/>
            <person name="Sibirny A.A."/>
            <person name="Slot J.C."/>
            <person name="Stielow J.B."/>
            <person name="Sun H."/>
            <person name="Kurtzman C.P."/>
            <person name="Blackwell M."/>
            <person name="Grigoriev I.V."/>
            <person name="Jeffries T.W."/>
        </authorList>
    </citation>
    <scope>NUCLEOTIDE SEQUENCE [LARGE SCALE GENOMIC DNA]</scope>
    <source>
        <strain evidence="3">ATCC 58044 / CBS 1984 / NCYC 433 / NRRL Y-366-8</strain>
    </source>
</reference>